<keyword evidence="9" id="KW-0548">Nucleotidyltransferase</keyword>
<evidence type="ECO:0000256" key="28">
    <source>
        <dbReference type="PROSITE-ProRule" id="PRU00047"/>
    </source>
</evidence>
<dbReference type="GO" id="GO:0005524">
    <property type="term" value="F:ATP binding"/>
    <property type="evidence" value="ECO:0007669"/>
    <property type="project" value="UniProtKB-KW"/>
</dbReference>
<evidence type="ECO:0000256" key="2">
    <source>
        <dbReference type="ARBA" id="ARBA00002180"/>
    </source>
</evidence>
<dbReference type="GO" id="GO:0003887">
    <property type="term" value="F:DNA-directed DNA polymerase activity"/>
    <property type="evidence" value="ECO:0007669"/>
    <property type="project" value="UniProtKB-KW"/>
</dbReference>
<keyword evidence="11" id="KW-0479">Metal-binding</keyword>
<dbReference type="OrthoDB" id="2640446at2759"/>
<evidence type="ECO:0000256" key="9">
    <source>
        <dbReference type="ARBA" id="ARBA00022695"/>
    </source>
</evidence>
<comment type="function">
    <text evidence="25">Integrase (IN) targets the VLP to the nucleus, where a subparticle preintegration complex (PIC) containing at least integrase and the newly synthesized dsDNA copy of the retrotransposon must transit the nuclear membrane. Once in the nucleus, integrase performs the integration of the dsDNA into the host genome.</text>
</comment>
<dbReference type="GO" id="GO:0008233">
    <property type="term" value="F:peptidase activity"/>
    <property type="evidence" value="ECO:0007669"/>
    <property type="project" value="UniProtKB-KW"/>
</dbReference>
<dbReference type="InterPro" id="IPR057670">
    <property type="entry name" value="SH3_retrovirus"/>
</dbReference>
<evidence type="ECO:0000256" key="11">
    <source>
        <dbReference type="ARBA" id="ARBA00022723"/>
    </source>
</evidence>
<dbReference type="GO" id="GO:0003677">
    <property type="term" value="F:DNA binding"/>
    <property type="evidence" value="ECO:0007669"/>
    <property type="project" value="UniProtKB-KW"/>
</dbReference>
<keyword evidence="15" id="KW-0067">ATP-binding</keyword>
<evidence type="ECO:0000256" key="10">
    <source>
        <dbReference type="ARBA" id="ARBA00022722"/>
    </source>
</evidence>
<dbReference type="PANTHER" id="PTHR42648">
    <property type="entry name" value="TRANSPOSASE, PUTATIVE-RELATED"/>
    <property type="match status" value="1"/>
</dbReference>
<comment type="catalytic activity">
    <reaction evidence="1">
        <text>Endonucleolytic cleavage to 5'-phosphomonoester.</text>
        <dbReference type="EC" id="3.1.26.4"/>
    </reaction>
</comment>
<dbReference type="InterPro" id="IPR039537">
    <property type="entry name" value="Retrotran_Ty1/copia-like"/>
</dbReference>
<keyword evidence="18" id="KW-0229">DNA integration</keyword>
<evidence type="ECO:0000256" key="21">
    <source>
        <dbReference type="ARBA" id="ARBA00023113"/>
    </source>
</evidence>
<feature type="compositionally biased region" description="Low complexity" evidence="29">
    <location>
        <begin position="39"/>
        <end position="57"/>
    </location>
</feature>
<sequence>MSRGDNNNQSASLTCHRCGKEGHIARLCRSKVPDDKLGSSFNGNSNNVANSAASSSSTDSQERPSGNPIAFMVQALSANSATPSAVLSNWIIDSGASCHITYDRAILKNHQECSEYFQTYNSHAQIVGVGDVELKVKDANGSVYSVMLRGVKHVPTGHCNLLSVRAAMKNGGVLSFENDKVWLNYENERKLFGVSPDGDSGLMIVNGNAVCESSNAKENVNFTLSDRELWRQRLGHLGERMLSETMTYYTEWLNEQVNVAADEYGVEPVKCVACIEGKTSKPSFHRTVIKTTVPLQLIVTDLPGPYEHAIGEYRYFMTIIDDYSRFVKVFLLRRKSEAADCLLHFINQMYIKLKNNGDYRVGKIRSDNGGEFTSAYLDGELSKLFIDHQLTVPYTPEQNGIAERFNRTVREKAKSMMFHANLPKKFWGEAVLYAAYVYNRVPHSSTDAVPLERFEGGDLKSISGLGDLRVFGCAAYVMIPREKRQKLDKNLKNAIFVGIDKNTKAYRVYTTEGAVKPKIAVTFDEHYFPAKMDWKFSRDADVMNSVAPYAPDTDDPFYSSCGMPLPLLTFSSPAPSTSGGEEDSAVDEMFEDAEPFVVKDPVLTDLSDDDINLIKTTPTEKGLFTFSCDVRKPFSVPTASYAVIGSKRKSPEDACHFAFNVSQQFQSCDEPVEPRTYKQAMDSS</sequence>
<dbReference type="GO" id="GO:0015074">
    <property type="term" value="P:DNA integration"/>
    <property type="evidence" value="ECO:0007669"/>
    <property type="project" value="UniProtKB-KW"/>
</dbReference>
<comment type="function">
    <text evidence="2">The aspartyl protease (PR) mediates the proteolytic cleavages of the Gag and Gag-Pol polyproteins after assembly of the VLP.</text>
</comment>
<dbReference type="InterPro" id="IPR001584">
    <property type="entry name" value="Integrase_cat-core"/>
</dbReference>
<keyword evidence="17" id="KW-0694">RNA-binding</keyword>
<feature type="region of interest" description="Disordered" evidence="29">
    <location>
        <begin position="39"/>
        <end position="66"/>
    </location>
</feature>
<evidence type="ECO:0000256" key="26">
    <source>
        <dbReference type="ARBA" id="ARBA00048173"/>
    </source>
</evidence>
<dbReference type="Proteomes" id="UP000761534">
    <property type="component" value="Unassembled WGS sequence"/>
</dbReference>
<keyword evidence="14" id="KW-0378">Hydrolase</keyword>
<dbReference type="GO" id="GO:0005634">
    <property type="term" value="C:nucleus"/>
    <property type="evidence" value="ECO:0007669"/>
    <property type="project" value="UniProtKB-ARBA"/>
</dbReference>
<comment type="catalytic activity">
    <reaction evidence="26">
        <text>DNA(n) + a 2'-deoxyribonucleoside 5'-triphosphate = DNA(n+1) + diphosphate</text>
        <dbReference type="Rhea" id="RHEA:22508"/>
        <dbReference type="Rhea" id="RHEA-COMP:17339"/>
        <dbReference type="Rhea" id="RHEA-COMP:17340"/>
        <dbReference type="ChEBI" id="CHEBI:33019"/>
        <dbReference type="ChEBI" id="CHEBI:61560"/>
        <dbReference type="ChEBI" id="CHEBI:173112"/>
        <dbReference type="EC" id="2.7.7.49"/>
    </reaction>
</comment>
<dbReference type="SMART" id="SM00343">
    <property type="entry name" value="ZnF_C2HC"/>
    <property type="match status" value="1"/>
</dbReference>
<dbReference type="PROSITE" id="PS50158">
    <property type="entry name" value="ZF_CCHC"/>
    <property type="match status" value="1"/>
</dbReference>
<keyword evidence="5" id="KW-0815">Transposition</keyword>
<evidence type="ECO:0000256" key="19">
    <source>
        <dbReference type="ARBA" id="ARBA00022918"/>
    </source>
</evidence>
<accession>A0A642UHA0</accession>
<keyword evidence="22" id="KW-0238">DNA-binding</keyword>
<comment type="catalytic activity">
    <reaction evidence="27">
        <text>DNA(n) + a 2'-deoxyribonucleoside 5'-triphosphate = DNA(n+1) + diphosphate</text>
        <dbReference type="Rhea" id="RHEA:22508"/>
        <dbReference type="Rhea" id="RHEA-COMP:17339"/>
        <dbReference type="Rhea" id="RHEA-COMP:17340"/>
        <dbReference type="ChEBI" id="CHEBI:33019"/>
        <dbReference type="ChEBI" id="CHEBI:61560"/>
        <dbReference type="ChEBI" id="CHEBI:173112"/>
        <dbReference type="EC" id="2.7.7.7"/>
    </reaction>
</comment>
<evidence type="ECO:0000256" key="3">
    <source>
        <dbReference type="ARBA" id="ARBA00004496"/>
    </source>
</evidence>
<dbReference type="Gene3D" id="4.10.60.10">
    <property type="entry name" value="Zinc finger, CCHC-type"/>
    <property type="match status" value="1"/>
</dbReference>
<dbReference type="InterPro" id="IPR054722">
    <property type="entry name" value="PolX-like_BBD"/>
</dbReference>
<dbReference type="GO" id="GO:0008270">
    <property type="term" value="F:zinc ion binding"/>
    <property type="evidence" value="ECO:0007669"/>
    <property type="project" value="UniProtKB-KW"/>
</dbReference>
<proteinExistence type="predicted"/>
<dbReference type="InterPro" id="IPR001878">
    <property type="entry name" value="Znf_CCHC"/>
</dbReference>
<evidence type="ECO:0000256" key="13">
    <source>
        <dbReference type="ARBA" id="ARBA00022759"/>
    </source>
</evidence>
<comment type="caution">
    <text evidence="32">The sequence shown here is derived from an EMBL/GenBank/DDBJ whole genome shotgun (WGS) entry which is preliminary data.</text>
</comment>
<gene>
    <name evidence="32" type="ORF">TRICI_006409</name>
</gene>
<dbReference type="GO" id="GO:0004523">
    <property type="term" value="F:RNA-DNA hybrid ribonuclease activity"/>
    <property type="evidence" value="ECO:0007669"/>
    <property type="project" value="UniProtKB-EC"/>
</dbReference>
<keyword evidence="8" id="KW-0808">Transferase</keyword>
<evidence type="ECO:0000313" key="33">
    <source>
        <dbReference type="Proteomes" id="UP000761534"/>
    </source>
</evidence>
<keyword evidence="6" id="KW-1188">Viral release from host cell</keyword>
<keyword evidence="4" id="KW-0963">Cytoplasm</keyword>
<dbReference type="Gene3D" id="3.30.420.10">
    <property type="entry name" value="Ribonuclease H-like superfamily/Ribonuclease H"/>
    <property type="match status" value="1"/>
</dbReference>
<dbReference type="AlphaFoldDB" id="A0A642UHA0"/>
<protein>
    <submittedName>
        <fullName evidence="32">Uncharacterized protein</fullName>
    </submittedName>
</protein>
<dbReference type="GO" id="GO:0006508">
    <property type="term" value="P:proteolysis"/>
    <property type="evidence" value="ECO:0007669"/>
    <property type="project" value="UniProtKB-KW"/>
</dbReference>
<name>A0A642UHA0_9ASCO</name>
<keyword evidence="20" id="KW-0239">DNA-directed DNA polymerase</keyword>
<evidence type="ECO:0000259" key="30">
    <source>
        <dbReference type="PROSITE" id="PS50158"/>
    </source>
</evidence>
<dbReference type="PANTHER" id="PTHR42648:SF11">
    <property type="entry name" value="TRANSPOSON TY4-P GAG-POL POLYPROTEIN"/>
    <property type="match status" value="1"/>
</dbReference>
<dbReference type="SUPFAM" id="SSF57756">
    <property type="entry name" value="Retrovirus zinc finger-like domains"/>
    <property type="match status" value="1"/>
</dbReference>
<evidence type="ECO:0000256" key="17">
    <source>
        <dbReference type="ARBA" id="ARBA00022884"/>
    </source>
</evidence>
<dbReference type="Pfam" id="PF22936">
    <property type="entry name" value="Pol_BBD"/>
    <property type="match status" value="1"/>
</dbReference>
<keyword evidence="33" id="KW-1185">Reference proteome</keyword>
<evidence type="ECO:0000256" key="18">
    <source>
        <dbReference type="ARBA" id="ARBA00022908"/>
    </source>
</evidence>
<evidence type="ECO:0000256" key="7">
    <source>
        <dbReference type="ARBA" id="ARBA00022670"/>
    </source>
</evidence>
<dbReference type="PROSITE" id="PS50994">
    <property type="entry name" value="INTEGRASE"/>
    <property type="match status" value="1"/>
</dbReference>
<dbReference type="InterPro" id="IPR012337">
    <property type="entry name" value="RNaseH-like_sf"/>
</dbReference>
<dbReference type="InterPro" id="IPR036397">
    <property type="entry name" value="RNaseH_sf"/>
</dbReference>
<evidence type="ECO:0000256" key="20">
    <source>
        <dbReference type="ARBA" id="ARBA00022932"/>
    </source>
</evidence>
<keyword evidence="13" id="KW-0255">Endonuclease</keyword>
<evidence type="ECO:0000256" key="27">
    <source>
        <dbReference type="ARBA" id="ARBA00049244"/>
    </source>
</evidence>
<dbReference type="GO" id="GO:0006310">
    <property type="term" value="P:DNA recombination"/>
    <property type="evidence" value="ECO:0007669"/>
    <property type="project" value="UniProtKB-KW"/>
</dbReference>
<evidence type="ECO:0000256" key="4">
    <source>
        <dbReference type="ARBA" id="ARBA00022490"/>
    </source>
</evidence>
<dbReference type="GO" id="GO:0032196">
    <property type="term" value="P:transposition"/>
    <property type="evidence" value="ECO:0007669"/>
    <property type="project" value="UniProtKB-KW"/>
</dbReference>
<evidence type="ECO:0000256" key="5">
    <source>
        <dbReference type="ARBA" id="ARBA00022578"/>
    </source>
</evidence>
<keyword evidence="10" id="KW-0540">Nuclease</keyword>
<evidence type="ECO:0000256" key="14">
    <source>
        <dbReference type="ARBA" id="ARBA00022801"/>
    </source>
</evidence>
<keyword evidence="23" id="KW-0233">DNA recombination</keyword>
<evidence type="ECO:0000256" key="23">
    <source>
        <dbReference type="ARBA" id="ARBA00023172"/>
    </source>
</evidence>
<keyword evidence="19" id="KW-0695">RNA-directed DNA polymerase</keyword>
<dbReference type="VEuPathDB" id="FungiDB:TRICI_006409"/>
<dbReference type="InterPro" id="IPR036875">
    <property type="entry name" value="Znf_CCHC_sf"/>
</dbReference>
<evidence type="ECO:0000256" key="1">
    <source>
        <dbReference type="ARBA" id="ARBA00000077"/>
    </source>
</evidence>
<evidence type="ECO:0000313" key="32">
    <source>
        <dbReference type="EMBL" id="KAA8899041.1"/>
    </source>
</evidence>
<evidence type="ECO:0000259" key="31">
    <source>
        <dbReference type="PROSITE" id="PS50994"/>
    </source>
</evidence>
<keyword evidence="28" id="KW-0863">Zinc-finger</keyword>
<organism evidence="32 33">
    <name type="scientific">Trichomonascus ciferrii</name>
    <dbReference type="NCBI Taxonomy" id="44093"/>
    <lineage>
        <taxon>Eukaryota</taxon>
        <taxon>Fungi</taxon>
        <taxon>Dikarya</taxon>
        <taxon>Ascomycota</taxon>
        <taxon>Saccharomycotina</taxon>
        <taxon>Dipodascomycetes</taxon>
        <taxon>Dipodascales</taxon>
        <taxon>Trichomonascaceae</taxon>
        <taxon>Trichomonascus</taxon>
        <taxon>Trichomonascus ciferrii complex</taxon>
    </lineage>
</organism>
<evidence type="ECO:0000256" key="25">
    <source>
        <dbReference type="ARBA" id="ARBA00025615"/>
    </source>
</evidence>
<evidence type="ECO:0000256" key="8">
    <source>
        <dbReference type="ARBA" id="ARBA00022679"/>
    </source>
</evidence>
<dbReference type="Pfam" id="PF25597">
    <property type="entry name" value="SH3_retrovirus"/>
    <property type="match status" value="1"/>
</dbReference>
<keyword evidence="28" id="KW-0862">Zinc</keyword>
<keyword evidence="12" id="KW-0547">Nucleotide-binding</keyword>
<feature type="domain" description="Integrase catalytic" evidence="31">
    <location>
        <begin position="290"/>
        <end position="458"/>
    </location>
</feature>
<evidence type="ECO:0000256" key="29">
    <source>
        <dbReference type="SAM" id="MobiDB-lite"/>
    </source>
</evidence>
<dbReference type="SUPFAM" id="SSF53098">
    <property type="entry name" value="Ribonuclease H-like"/>
    <property type="match status" value="1"/>
</dbReference>
<evidence type="ECO:0000256" key="24">
    <source>
        <dbReference type="ARBA" id="ARBA00025590"/>
    </source>
</evidence>
<dbReference type="Pfam" id="PF00098">
    <property type="entry name" value="zf-CCHC"/>
    <property type="match status" value="1"/>
</dbReference>
<keyword evidence="7" id="KW-0645">Protease</keyword>
<reference evidence="32" key="1">
    <citation type="journal article" date="2019" name="G3 (Bethesda)">
        <title>Genome Assemblies of Two Rare Opportunistic Yeast Pathogens: Diutina rugosa (syn. Candida rugosa) and Trichomonascus ciferrii (syn. Candida ciferrii).</title>
        <authorList>
            <person name="Mixao V."/>
            <person name="Saus E."/>
            <person name="Hansen A.P."/>
            <person name="Lass-Florl C."/>
            <person name="Gabaldon T."/>
        </authorList>
    </citation>
    <scope>NUCLEOTIDE SEQUENCE</scope>
    <source>
        <strain evidence="32">CBS 4856</strain>
    </source>
</reference>
<evidence type="ECO:0000256" key="12">
    <source>
        <dbReference type="ARBA" id="ARBA00022741"/>
    </source>
</evidence>
<keyword evidence="21" id="KW-0917">Virion maturation</keyword>
<comment type="subcellular location">
    <subcellularLocation>
        <location evidence="3">Cytoplasm</location>
    </subcellularLocation>
</comment>
<evidence type="ECO:0000256" key="6">
    <source>
        <dbReference type="ARBA" id="ARBA00022612"/>
    </source>
</evidence>
<feature type="domain" description="CCHC-type" evidence="30">
    <location>
        <begin position="15"/>
        <end position="30"/>
    </location>
</feature>
<keyword evidence="16" id="KW-0460">Magnesium</keyword>
<evidence type="ECO:0000256" key="22">
    <source>
        <dbReference type="ARBA" id="ARBA00023125"/>
    </source>
</evidence>
<dbReference type="GO" id="GO:0003964">
    <property type="term" value="F:RNA-directed DNA polymerase activity"/>
    <property type="evidence" value="ECO:0007669"/>
    <property type="project" value="UniProtKB-KW"/>
</dbReference>
<dbReference type="GO" id="GO:0005737">
    <property type="term" value="C:cytoplasm"/>
    <property type="evidence" value="ECO:0007669"/>
    <property type="project" value="UniProtKB-SubCell"/>
</dbReference>
<evidence type="ECO:0000256" key="16">
    <source>
        <dbReference type="ARBA" id="ARBA00022842"/>
    </source>
</evidence>
<dbReference type="EMBL" id="SWFS01000531">
    <property type="protein sequence ID" value="KAA8899041.1"/>
    <property type="molecule type" value="Genomic_DNA"/>
</dbReference>
<evidence type="ECO:0000256" key="15">
    <source>
        <dbReference type="ARBA" id="ARBA00022840"/>
    </source>
</evidence>
<comment type="function">
    <text evidence="24">Reverse transcriptase/ribonuclease H (RT) is a multifunctional enzyme that catalyzes the conversion of the retro-elements RNA genome into dsDNA within the VLP. The enzyme displays a DNA polymerase activity that can copy either DNA or RNA templates, and a ribonuclease H (RNase H) activity that cleaves the RNA strand of RNA-DNA heteroduplexes during plus-strand synthesis and hydrolyzes RNA primers. The conversion leads to a linear dsDNA copy of the retrotransposon that includes long terminal repeats (LTRs) at both ends.</text>
</comment>
<dbReference type="GO" id="GO:0003723">
    <property type="term" value="F:RNA binding"/>
    <property type="evidence" value="ECO:0007669"/>
    <property type="project" value="UniProtKB-KW"/>
</dbReference>